<dbReference type="Proteomes" id="UP000580043">
    <property type="component" value="Unassembled WGS sequence"/>
</dbReference>
<proteinExistence type="predicted"/>
<gene>
    <name evidence="1" type="ORF">HHL15_19875</name>
</gene>
<accession>A0A848GC99</accession>
<protein>
    <submittedName>
        <fullName evidence="1">Uncharacterized protein</fullName>
    </submittedName>
</protein>
<dbReference type="EMBL" id="JABBGA010000021">
    <property type="protein sequence ID" value="NML28023.1"/>
    <property type="molecule type" value="Genomic_DNA"/>
</dbReference>
<evidence type="ECO:0000313" key="2">
    <source>
        <dbReference type="Proteomes" id="UP000580043"/>
    </source>
</evidence>
<organism evidence="1 2">
    <name type="scientific">Zoogloea dura</name>
    <dbReference type="NCBI Taxonomy" id="2728840"/>
    <lineage>
        <taxon>Bacteria</taxon>
        <taxon>Pseudomonadati</taxon>
        <taxon>Pseudomonadota</taxon>
        <taxon>Betaproteobacteria</taxon>
        <taxon>Rhodocyclales</taxon>
        <taxon>Zoogloeaceae</taxon>
        <taxon>Zoogloea</taxon>
    </lineage>
</organism>
<name>A0A848GC99_9RHOO</name>
<sequence>MADAMGLWRQLLQIQEPWTVRECRADEFNRCMEICVGVEAPRGWFRLGRATAAGEEFVWRHTGFGDWRVRLRVIVPQGSEPPRHAWAGEAGMPFTRALDRQVLALLGEGVGMTGVCSLLDIPMSELWRYRHALDSGKHGVSVDAYAASTAVPAPAANEPAGNISSRVPDAADPVWQRLVDGSLDIDVRVLGLQMLLSRLRSQAALIADEQVLAVKLRELHRYFVRHERMLAHELGQMCLAEAA</sequence>
<dbReference type="RefSeq" id="WP_169147557.1">
    <property type="nucleotide sequence ID" value="NZ_JABBGA010000021.1"/>
</dbReference>
<comment type="caution">
    <text evidence="1">The sequence shown here is derived from an EMBL/GenBank/DDBJ whole genome shotgun (WGS) entry which is preliminary data.</text>
</comment>
<dbReference type="AlphaFoldDB" id="A0A848GC99"/>
<keyword evidence="2" id="KW-1185">Reference proteome</keyword>
<reference evidence="1 2" key="1">
    <citation type="submission" date="2020-04" db="EMBL/GenBank/DDBJ databases">
        <title>Zoogloea sp. G-4-1-14 isolated from soil.</title>
        <authorList>
            <person name="Dahal R.H."/>
        </authorList>
    </citation>
    <scope>NUCLEOTIDE SEQUENCE [LARGE SCALE GENOMIC DNA]</scope>
    <source>
        <strain evidence="1 2">G-4-1-14</strain>
    </source>
</reference>
<evidence type="ECO:0000313" key="1">
    <source>
        <dbReference type="EMBL" id="NML28023.1"/>
    </source>
</evidence>